<protein>
    <submittedName>
        <fullName evidence="2">Uncharacterized protein</fullName>
    </submittedName>
</protein>
<dbReference type="SUPFAM" id="SSF51735">
    <property type="entry name" value="NAD(P)-binding Rossmann-fold domains"/>
    <property type="match status" value="1"/>
</dbReference>
<dbReference type="Proteomes" id="UP000054498">
    <property type="component" value="Unassembled WGS sequence"/>
</dbReference>
<reference evidence="2 3" key="1">
    <citation type="journal article" date="2013" name="BMC Genomics">
        <title>Reconstruction of the lipid metabolism for the microalga Monoraphidium neglectum from its genome sequence reveals characteristics suitable for biofuel production.</title>
        <authorList>
            <person name="Bogen C."/>
            <person name="Al-Dilaimi A."/>
            <person name="Albersmeier A."/>
            <person name="Wichmann J."/>
            <person name="Grundmann M."/>
            <person name="Rupp O."/>
            <person name="Lauersen K.J."/>
            <person name="Blifernez-Klassen O."/>
            <person name="Kalinowski J."/>
            <person name="Goesmann A."/>
            <person name="Mussgnug J.H."/>
            <person name="Kruse O."/>
        </authorList>
    </citation>
    <scope>NUCLEOTIDE SEQUENCE [LARGE SCALE GENOMIC DNA]</scope>
    <source>
        <strain evidence="2 3">SAG 48.87</strain>
    </source>
</reference>
<name>A0A0D2LYV4_9CHLO</name>
<dbReference type="KEGG" id="mng:MNEG_13369"/>
<proteinExistence type="predicted"/>
<dbReference type="Gene3D" id="3.40.50.720">
    <property type="entry name" value="NAD(P)-binding Rossmann-like Domain"/>
    <property type="match status" value="1"/>
</dbReference>
<evidence type="ECO:0000256" key="1">
    <source>
        <dbReference type="SAM" id="MobiDB-lite"/>
    </source>
</evidence>
<evidence type="ECO:0000313" key="3">
    <source>
        <dbReference type="Proteomes" id="UP000054498"/>
    </source>
</evidence>
<evidence type="ECO:0000313" key="2">
    <source>
        <dbReference type="EMBL" id="KIY94591.1"/>
    </source>
</evidence>
<dbReference type="AlphaFoldDB" id="A0A0D2LYV4"/>
<feature type="region of interest" description="Disordered" evidence="1">
    <location>
        <begin position="57"/>
        <end position="167"/>
    </location>
</feature>
<keyword evidence="3" id="KW-1185">Reference proteome</keyword>
<dbReference type="RefSeq" id="XP_013893611.1">
    <property type="nucleotide sequence ID" value="XM_014038157.1"/>
</dbReference>
<feature type="compositionally biased region" description="Gly residues" evidence="1">
    <location>
        <begin position="57"/>
        <end position="67"/>
    </location>
</feature>
<feature type="compositionally biased region" description="Low complexity" evidence="1">
    <location>
        <begin position="148"/>
        <end position="167"/>
    </location>
</feature>
<dbReference type="InterPro" id="IPR036291">
    <property type="entry name" value="NAD(P)-bd_dom_sf"/>
</dbReference>
<sequence>MKLAATHAIAAIARKPAALKKRTPSVADLASLVGAGGAAALAESALAASVDDISGGNGGAAAAGGGASEASSGSVTGSGSGSGRPPVPCGAGGAGSDVSCSTSAAAAHGNGVRHPSPARSRSPGFGRSGSPALPRPRKSLPPHHPDDPAAAAHTDHGAPAAPGEPAFGRSYIIPRPFDDRLAVEVAAAVVQAAVDTGVARITDIDMQEYRRGLTDLTLRMNL</sequence>
<dbReference type="GeneID" id="25730824"/>
<dbReference type="EMBL" id="KK104001">
    <property type="protein sequence ID" value="KIY94591.1"/>
    <property type="molecule type" value="Genomic_DNA"/>
</dbReference>
<dbReference type="STRING" id="145388.A0A0D2LYV4"/>
<feature type="compositionally biased region" description="Low complexity" evidence="1">
    <location>
        <begin position="115"/>
        <end position="132"/>
    </location>
</feature>
<organism evidence="2 3">
    <name type="scientific">Monoraphidium neglectum</name>
    <dbReference type="NCBI Taxonomy" id="145388"/>
    <lineage>
        <taxon>Eukaryota</taxon>
        <taxon>Viridiplantae</taxon>
        <taxon>Chlorophyta</taxon>
        <taxon>core chlorophytes</taxon>
        <taxon>Chlorophyceae</taxon>
        <taxon>CS clade</taxon>
        <taxon>Sphaeropleales</taxon>
        <taxon>Selenastraceae</taxon>
        <taxon>Monoraphidium</taxon>
    </lineage>
</organism>
<gene>
    <name evidence="2" type="ORF">MNEG_13369</name>
</gene>
<accession>A0A0D2LYV4</accession>